<comment type="similarity">
    <text evidence="1 3">Belongs to the short-chain dehydrogenases/reductases (SDR) family.</text>
</comment>
<evidence type="ECO:0000256" key="2">
    <source>
        <dbReference type="ARBA" id="ARBA00023002"/>
    </source>
</evidence>
<name>A0A1J0VN81_9NOCA</name>
<dbReference type="Proteomes" id="UP000183810">
    <property type="component" value="Chromosome"/>
</dbReference>
<protein>
    <submittedName>
        <fullName evidence="4">Short-chain dehydrogenase</fullName>
    </submittedName>
</protein>
<evidence type="ECO:0000256" key="3">
    <source>
        <dbReference type="RuleBase" id="RU000363"/>
    </source>
</evidence>
<dbReference type="RefSeq" id="WP_071926637.1">
    <property type="nucleotide sequence ID" value="NZ_CP018082.1"/>
</dbReference>
<evidence type="ECO:0000313" key="5">
    <source>
        <dbReference type="Proteomes" id="UP000183810"/>
    </source>
</evidence>
<dbReference type="PRINTS" id="PR00081">
    <property type="entry name" value="GDHRDH"/>
</dbReference>
<dbReference type="InterPro" id="IPR036291">
    <property type="entry name" value="NAD(P)-bd_dom_sf"/>
</dbReference>
<dbReference type="KEGG" id="nsl:BOX37_05140"/>
<evidence type="ECO:0000256" key="1">
    <source>
        <dbReference type="ARBA" id="ARBA00006484"/>
    </source>
</evidence>
<dbReference type="AlphaFoldDB" id="A0A1J0VN81"/>
<dbReference type="SUPFAM" id="SSF51735">
    <property type="entry name" value="NAD(P)-binding Rossmann-fold domains"/>
    <property type="match status" value="1"/>
</dbReference>
<dbReference type="EMBL" id="CP018082">
    <property type="protein sequence ID" value="APE33455.1"/>
    <property type="molecule type" value="Genomic_DNA"/>
</dbReference>
<dbReference type="CDD" id="cd05233">
    <property type="entry name" value="SDR_c"/>
    <property type="match status" value="1"/>
</dbReference>
<keyword evidence="5" id="KW-1185">Reference proteome</keyword>
<dbReference type="PROSITE" id="PS00061">
    <property type="entry name" value="ADH_SHORT"/>
    <property type="match status" value="1"/>
</dbReference>
<dbReference type="Pfam" id="PF00106">
    <property type="entry name" value="adh_short"/>
    <property type="match status" value="1"/>
</dbReference>
<organism evidence="4 5">
    <name type="scientific">Nocardia mangyaensis</name>
    <dbReference type="NCBI Taxonomy" id="2213200"/>
    <lineage>
        <taxon>Bacteria</taxon>
        <taxon>Bacillati</taxon>
        <taxon>Actinomycetota</taxon>
        <taxon>Actinomycetes</taxon>
        <taxon>Mycobacteriales</taxon>
        <taxon>Nocardiaceae</taxon>
        <taxon>Nocardia</taxon>
    </lineage>
</organism>
<dbReference type="InterPro" id="IPR020904">
    <property type="entry name" value="Sc_DH/Rdtase_CS"/>
</dbReference>
<dbReference type="PANTHER" id="PTHR44196:SF1">
    <property type="entry name" value="DEHYDROGENASE_REDUCTASE SDR FAMILY MEMBER 7B"/>
    <property type="match status" value="1"/>
</dbReference>
<dbReference type="OrthoDB" id="4690547at2"/>
<dbReference type="PANTHER" id="PTHR44196">
    <property type="entry name" value="DEHYDROGENASE/REDUCTASE SDR FAMILY MEMBER 7B"/>
    <property type="match status" value="1"/>
</dbReference>
<gene>
    <name evidence="4" type="ORF">BOX37_05140</name>
</gene>
<dbReference type="GO" id="GO:0016491">
    <property type="term" value="F:oxidoreductase activity"/>
    <property type="evidence" value="ECO:0007669"/>
    <property type="project" value="UniProtKB-KW"/>
</dbReference>
<dbReference type="InterPro" id="IPR002347">
    <property type="entry name" value="SDR_fam"/>
</dbReference>
<sequence length="278" mass="28950">MRLFPFGGRRRTDGADAVVTGAGSGIGRAFAVELGRRGGRVLCSDIEPERAEETVGLIEAAGSKAIGVRCDVTAIDEVTELSTTAQDWFGGAPTLVINNAGIGAGGPVVGEFTLADWQRTLGVNLWGVINGCHVFTPILRAAGRGALVNVASAAAFGAAPRMAAYNVSKAGVLALSETMSAELAGTGVGVTVLCPTGVKTNIMRTDSPMDDTAERLGGLLLRWTGRAPSAIARTTLDAVDRGDLYVVPQVEAKLLWQAKRLMPATYTRSAGLLERVVR</sequence>
<evidence type="ECO:0000313" key="4">
    <source>
        <dbReference type="EMBL" id="APE33455.1"/>
    </source>
</evidence>
<keyword evidence="2" id="KW-0560">Oxidoreductase</keyword>
<proteinExistence type="inferred from homology"/>
<reference evidence="4" key="1">
    <citation type="submission" date="2016-11" db="EMBL/GenBank/DDBJ databases">
        <authorList>
            <person name="Jaros S."/>
            <person name="Januszkiewicz K."/>
            <person name="Wedrychowicz H."/>
        </authorList>
    </citation>
    <scope>NUCLEOTIDE SEQUENCE [LARGE SCALE GENOMIC DNA]</scope>
    <source>
        <strain evidence="4">Y48</strain>
    </source>
</reference>
<dbReference type="PRINTS" id="PR00080">
    <property type="entry name" value="SDRFAMILY"/>
</dbReference>
<accession>A0A1J0VN81</accession>
<dbReference type="GO" id="GO:0016020">
    <property type="term" value="C:membrane"/>
    <property type="evidence" value="ECO:0007669"/>
    <property type="project" value="TreeGrafter"/>
</dbReference>
<dbReference type="Gene3D" id="3.40.50.720">
    <property type="entry name" value="NAD(P)-binding Rossmann-like Domain"/>
    <property type="match status" value="1"/>
</dbReference>